<protein>
    <submittedName>
        <fullName evidence="1">Uncharacterized protein</fullName>
    </submittedName>
</protein>
<name>A0A172TQF6_9BACT</name>
<evidence type="ECO:0000313" key="1">
    <source>
        <dbReference type="EMBL" id="ANE49124.1"/>
    </source>
</evidence>
<sequence>MPLVWQLALTQALGSELLTAGATVNTNVTMESQPTWFGGILIGARLRQRATMPLVWQLALTQALGFRAAHRWCHRQHQRHDGVTTHLVLEVSL</sequence>
<dbReference type="AlphaFoldDB" id="A0A172TQF6"/>
<dbReference type="EMBL" id="CP011390">
    <property type="protein sequence ID" value="ANE49124.1"/>
    <property type="molecule type" value="Genomic_DNA"/>
</dbReference>
<reference evidence="2" key="1">
    <citation type="submission" date="2015-01" db="EMBL/GenBank/DDBJ databases">
        <title>Flavisolibacter sp./LCS9/ whole genome sequencing.</title>
        <authorList>
            <person name="Kim M.K."/>
            <person name="Srinivasan S."/>
            <person name="Lee J.-J."/>
        </authorList>
    </citation>
    <scope>NUCLEOTIDE SEQUENCE [LARGE SCALE GENOMIC DNA]</scope>
    <source>
        <strain evidence="2">LCS9</strain>
    </source>
</reference>
<evidence type="ECO:0000313" key="2">
    <source>
        <dbReference type="Proteomes" id="UP000077177"/>
    </source>
</evidence>
<organism evidence="1 2">
    <name type="scientific">Flavisolibacter tropicus</name>
    <dbReference type="NCBI Taxonomy" id="1492898"/>
    <lineage>
        <taxon>Bacteria</taxon>
        <taxon>Pseudomonadati</taxon>
        <taxon>Bacteroidota</taxon>
        <taxon>Chitinophagia</taxon>
        <taxon>Chitinophagales</taxon>
        <taxon>Chitinophagaceae</taxon>
        <taxon>Flavisolibacter</taxon>
    </lineage>
</organism>
<dbReference type="Proteomes" id="UP000077177">
    <property type="component" value="Chromosome"/>
</dbReference>
<keyword evidence="2" id="KW-1185">Reference proteome</keyword>
<accession>A0A172TQF6</accession>
<reference evidence="1 2" key="2">
    <citation type="journal article" date="2016" name="Int. J. Syst. Evol. Microbiol.">
        <title>Flavisolibacter tropicus sp. nov., isolated from tropical soil.</title>
        <authorList>
            <person name="Lee J.J."/>
            <person name="Kang M.S."/>
            <person name="Kim G.S."/>
            <person name="Lee C.S."/>
            <person name="Lim S."/>
            <person name="Lee J."/>
            <person name="Roh S.H."/>
            <person name="Kang H."/>
            <person name="Ha J.M."/>
            <person name="Bae S."/>
            <person name="Jung H.Y."/>
            <person name="Kim M.K."/>
        </authorList>
    </citation>
    <scope>NUCLEOTIDE SEQUENCE [LARGE SCALE GENOMIC DNA]</scope>
    <source>
        <strain evidence="1 2">LCS9</strain>
    </source>
</reference>
<dbReference type="KEGG" id="fla:SY85_00015"/>
<gene>
    <name evidence="1" type="ORF">SY85_00015</name>
</gene>
<proteinExistence type="predicted"/>